<protein>
    <submittedName>
        <fullName evidence="5">Uncharacterized protein</fullName>
    </submittedName>
</protein>
<sequence length="283" mass="30736">MRIENKVAVITGASSGFGKNLAKRLVGKGAKVVLADLNIKEGEQLAQELNKSKSTKVAVFIQCNVTDDRQLRAAIDKAQSEFGGFDIMINNAGIIEKRHLFADETENWKAVLDVNLTAVVNGTRLAVDAFRRQGKKPEGSVVVNTASIAGLGPFAMAPAYTASKYGVVGLTQTFRRDLILSHETIQPTEEKKRDPRGGENSAYEAIHELGIRVNAVAPAWAITGLVDGIRETVDKMAITVPVERVMEAFEMLIENDDYCGNIAVVLQNKPVYIHGMPVSTSKL</sequence>
<keyword evidence="6" id="KW-1185">Reference proteome</keyword>
<proteinExistence type="inferred from homology"/>
<dbReference type="GO" id="GO:0016616">
    <property type="term" value="F:oxidoreductase activity, acting on the CH-OH group of donors, NAD or NADP as acceptor"/>
    <property type="evidence" value="ECO:0007669"/>
    <property type="project" value="TreeGrafter"/>
</dbReference>
<dbReference type="Pfam" id="PF00106">
    <property type="entry name" value="adh_short"/>
    <property type="match status" value="1"/>
</dbReference>
<dbReference type="SUPFAM" id="SSF51735">
    <property type="entry name" value="NAD(P)-binding Rossmann-fold domains"/>
    <property type="match status" value="1"/>
</dbReference>
<dbReference type="PANTHER" id="PTHR44229">
    <property type="entry name" value="15-HYDROXYPROSTAGLANDIN DEHYDROGENASE [NAD(+)]"/>
    <property type="match status" value="1"/>
</dbReference>
<evidence type="ECO:0000313" key="5">
    <source>
        <dbReference type="EMBL" id="KAF9582178.1"/>
    </source>
</evidence>
<evidence type="ECO:0000256" key="2">
    <source>
        <dbReference type="ARBA" id="ARBA00022857"/>
    </source>
</evidence>
<dbReference type="PRINTS" id="PR00081">
    <property type="entry name" value="GDHRDH"/>
</dbReference>
<dbReference type="GO" id="GO:0005737">
    <property type="term" value="C:cytoplasm"/>
    <property type="evidence" value="ECO:0007669"/>
    <property type="project" value="TreeGrafter"/>
</dbReference>
<evidence type="ECO:0000256" key="1">
    <source>
        <dbReference type="ARBA" id="ARBA00006484"/>
    </source>
</evidence>
<organism evidence="5 6">
    <name type="scientific">Lunasporangiospora selenospora</name>
    <dbReference type="NCBI Taxonomy" id="979761"/>
    <lineage>
        <taxon>Eukaryota</taxon>
        <taxon>Fungi</taxon>
        <taxon>Fungi incertae sedis</taxon>
        <taxon>Mucoromycota</taxon>
        <taxon>Mortierellomycotina</taxon>
        <taxon>Mortierellomycetes</taxon>
        <taxon>Mortierellales</taxon>
        <taxon>Mortierellaceae</taxon>
        <taxon>Lunasporangiospora</taxon>
    </lineage>
</organism>
<comment type="similarity">
    <text evidence="1 4">Belongs to the short-chain dehydrogenases/reductases (SDR) family.</text>
</comment>
<dbReference type="PRINTS" id="PR00080">
    <property type="entry name" value="SDRFAMILY"/>
</dbReference>
<dbReference type="AlphaFoldDB" id="A0A9P6FV56"/>
<dbReference type="Gene3D" id="3.40.50.720">
    <property type="entry name" value="NAD(P)-binding Rossmann-like Domain"/>
    <property type="match status" value="1"/>
</dbReference>
<reference evidence="5" key="1">
    <citation type="journal article" date="2020" name="Fungal Divers.">
        <title>Resolving the Mortierellaceae phylogeny through synthesis of multi-gene phylogenetics and phylogenomics.</title>
        <authorList>
            <person name="Vandepol N."/>
            <person name="Liber J."/>
            <person name="Desiro A."/>
            <person name="Na H."/>
            <person name="Kennedy M."/>
            <person name="Barry K."/>
            <person name="Grigoriev I.V."/>
            <person name="Miller A.N."/>
            <person name="O'Donnell K."/>
            <person name="Stajich J.E."/>
            <person name="Bonito G."/>
        </authorList>
    </citation>
    <scope>NUCLEOTIDE SEQUENCE</scope>
    <source>
        <strain evidence="5">KOD1015</strain>
    </source>
</reference>
<dbReference type="InterPro" id="IPR002347">
    <property type="entry name" value="SDR_fam"/>
</dbReference>
<evidence type="ECO:0000256" key="4">
    <source>
        <dbReference type="RuleBase" id="RU000363"/>
    </source>
</evidence>
<dbReference type="PANTHER" id="PTHR44229:SF4">
    <property type="entry name" value="15-HYDROXYPROSTAGLANDIN DEHYDROGENASE [NAD(+)]"/>
    <property type="match status" value="1"/>
</dbReference>
<gene>
    <name evidence="5" type="ORF">BGW38_000549</name>
</gene>
<keyword evidence="3" id="KW-0560">Oxidoreductase</keyword>
<dbReference type="InterPro" id="IPR020904">
    <property type="entry name" value="Sc_DH/Rdtase_CS"/>
</dbReference>
<evidence type="ECO:0000256" key="3">
    <source>
        <dbReference type="ARBA" id="ARBA00023002"/>
    </source>
</evidence>
<keyword evidence="2" id="KW-0521">NADP</keyword>
<name>A0A9P6FV56_9FUNG</name>
<dbReference type="EMBL" id="JAABOA010001151">
    <property type="protein sequence ID" value="KAF9582178.1"/>
    <property type="molecule type" value="Genomic_DNA"/>
</dbReference>
<accession>A0A9P6FV56</accession>
<dbReference type="InterPro" id="IPR036291">
    <property type="entry name" value="NAD(P)-bd_dom_sf"/>
</dbReference>
<evidence type="ECO:0000313" key="6">
    <source>
        <dbReference type="Proteomes" id="UP000780801"/>
    </source>
</evidence>
<comment type="caution">
    <text evidence="5">The sequence shown here is derived from an EMBL/GenBank/DDBJ whole genome shotgun (WGS) entry which is preliminary data.</text>
</comment>
<dbReference type="OrthoDB" id="5840532at2759"/>
<dbReference type="Proteomes" id="UP000780801">
    <property type="component" value="Unassembled WGS sequence"/>
</dbReference>
<dbReference type="PROSITE" id="PS00061">
    <property type="entry name" value="ADH_SHORT"/>
    <property type="match status" value="1"/>
</dbReference>